<evidence type="ECO:0000256" key="6">
    <source>
        <dbReference type="ARBA" id="ARBA00022989"/>
    </source>
</evidence>
<feature type="transmembrane region" description="Helical" evidence="8">
    <location>
        <begin position="201"/>
        <end position="227"/>
    </location>
</feature>
<keyword evidence="10" id="KW-1185">Reference proteome</keyword>
<keyword evidence="3" id="KW-1003">Cell membrane</keyword>
<dbReference type="OrthoDB" id="10254418at2759"/>
<evidence type="ECO:0000256" key="5">
    <source>
        <dbReference type="ARBA" id="ARBA00022692"/>
    </source>
</evidence>
<dbReference type="GO" id="GO:0005886">
    <property type="term" value="C:plasma membrane"/>
    <property type="evidence" value="ECO:0007669"/>
    <property type="project" value="UniProtKB-SubCell"/>
</dbReference>
<reference evidence="9" key="1">
    <citation type="submission" date="2021-02" db="EMBL/GenBank/DDBJ databases">
        <authorList>
            <person name="Nowell W R."/>
        </authorList>
    </citation>
    <scope>NUCLEOTIDE SEQUENCE</scope>
    <source>
        <strain evidence="9">Ploen Becks lab</strain>
    </source>
</reference>
<feature type="transmembrane region" description="Helical" evidence="8">
    <location>
        <begin position="81"/>
        <end position="104"/>
    </location>
</feature>
<comment type="subcellular location">
    <subcellularLocation>
        <location evidence="1">Cell inner membrane</location>
        <topology evidence="1">Multi-pass membrane protein</topology>
    </subcellularLocation>
</comment>
<evidence type="ECO:0000256" key="4">
    <source>
        <dbReference type="ARBA" id="ARBA00022519"/>
    </source>
</evidence>
<evidence type="ECO:0000256" key="7">
    <source>
        <dbReference type="ARBA" id="ARBA00023136"/>
    </source>
</evidence>
<dbReference type="PANTHER" id="PTHR30574">
    <property type="entry name" value="INNER MEMBRANE PROTEIN YEDE"/>
    <property type="match status" value="1"/>
</dbReference>
<feature type="transmembrane region" description="Helical" evidence="8">
    <location>
        <begin position="247"/>
        <end position="268"/>
    </location>
</feature>
<evidence type="ECO:0008006" key="11">
    <source>
        <dbReference type="Google" id="ProtNLM"/>
    </source>
</evidence>
<dbReference type="AlphaFoldDB" id="A0A814P2P6"/>
<keyword evidence="6 8" id="KW-1133">Transmembrane helix</keyword>
<evidence type="ECO:0000256" key="1">
    <source>
        <dbReference type="ARBA" id="ARBA00004429"/>
    </source>
</evidence>
<name>A0A814P2P6_9BILA</name>
<dbReference type="EMBL" id="CAJNOC010007611">
    <property type="protein sequence ID" value="CAF1101952.1"/>
    <property type="molecule type" value="Genomic_DNA"/>
</dbReference>
<keyword evidence="7 8" id="KW-0472">Membrane</keyword>
<sequence>MSSNQATTIAVEHQEVNNSLINEERSPNEPKSPNNNKNSILHDLIFIVITCVIGFCFGFILEKCKVYEPKFIRQQMIFNKFLMMKMFFSALAASMLSILFLNLISKKKYLKVFESYRDMLKPKSLLIVSAGGLILGLGMTIAGSCPGMIFVQLGAGVNYSYLTLIGGLLGALVHGLLNSYLTKSSQPDPITSKTIFEVIRINHFVVHIIFIVLLYGGVALMEILVPWKKDYAFRNDSNSSFSLTSEVWHPILAGSLLGFLQFFSILFLSKSLGSSSCFTTAVSLIFSFKCLEKFPYLKKFRFGLVNYSILLFVLFTFGGSMSSAFLGGVFNKTSPVNPFDAVLGGFLLVFGARLAGGCNTGHGISGTSHLFIGSIIAMMSMFASGILLGFYAFTNDFFL</sequence>
<evidence type="ECO:0000313" key="9">
    <source>
        <dbReference type="EMBL" id="CAF1101952.1"/>
    </source>
</evidence>
<feature type="transmembrane region" description="Helical" evidence="8">
    <location>
        <begin position="341"/>
        <end position="358"/>
    </location>
</feature>
<dbReference type="PANTHER" id="PTHR30574:SF1">
    <property type="entry name" value="SULPHUR TRANSPORT DOMAIN-CONTAINING PROTEIN"/>
    <property type="match status" value="1"/>
</dbReference>
<accession>A0A814P2P6</accession>
<evidence type="ECO:0000256" key="2">
    <source>
        <dbReference type="ARBA" id="ARBA00022448"/>
    </source>
</evidence>
<protein>
    <recommendedName>
        <fullName evidence="11">Sulphur transport domain-containing protein</fullName>
    </recommendedName>
</protein>
<dbReference type="InterPro" id="IPR007272">
    <property type="entry name" value="Sulf_transp_TsuA/YedE"/>
</dbReference>
<feature type="transmembrane region" description="Helical" evidence="8">
    <location>
        <begin position="40"/>
        <end position="61"/>
    </location>
</feature>
<feature type="transmembrane region" description="Helical" evidence="8">
    <location>
        <begin position="159"/>
        <end position="181"/>
    </location>
</feature>
<keyword evidence="2" id="KW-0813">Transport</keyword>
<gene>
    <name evidence="9" type="ORF">OXX778_LOCUS21195</name>
</gene>
<keyword evidence="5 8" id="KW-0812">Transmembrane</keyword>
<feature type="transmembrane region" description="Helical" evidence="8">
    <location>
        <begin position="370"/>
        <end position="393"/>
    </location>
</feature>
<evidence type="ECO:0000256" key="3">
    <source>
        <dbReference type="ARBA" id="ARBA00022475"/>
    </source>
</evidence>
<feature type="transmembrane region" description="Helical" evidence="8">
    <location>
        <begin position="304"/>
        <end position="329"/>
    </location>
</feature>
<dbReference type="Pfam" id="PF04143">
    <property type="entry name" value="Sulf_transp"/>
    <property type="match status" value="1"/>
</dbReference>
<proteinExistence type="predicted"/>
<dbReference type="Proteomes" id="UP000663879">
    <property type="component" value="Unassembled WGS sequence"/>
</dbReference>
<keyword evidence="4" id="KW-0997">Cell inner membrane</keyword>
<evidence type="ECO:0000256" key="8">
    <source>
        <dbReference type="SAM" id="Phobius"/>
    </source>
</evidence>
<feature type="transmembrane region" description="Helical" evidence="8">
    <location>
        <begin position="125"/>
        <end position="153"/>
    </location>
</feature>
<organism evidence="9 10">
    <name type="scientific">Brachionus calyciflorus</name>
    <dbReference type="NCBI Taxonomy" id="104777"/>
    <lineage>
        <taxon>Eukaryota</taxon>
        <taxon>Metazoa</taxon>
        <taxon>Spiralia</taxon>
        <taxon>Gnathifera</taxon>
        <taxon>Rotifera</taxon>
        <taxon>Eurotatoria</taxon>
        <taxon>Monogononta</taxon>
        <taxon>Pseudotrocha</taxon>
        <taxon>Ploima</taxon>
        <taxon>Brachionidae</taxon>
        <taxon>Brachionus</taxon>
    </lineage>
</organism>
<comment type="caution">
    <text evidence="9">The sequence shown here is derived from an EMBL/GenBank/DDBJ whole genome shotgun (WGS) entry which is preliminary data.</text>
</comment>
<evidence type="ECO:0000313" key="10">
    <source>
        <dbReference type="Proteomes" id="UP000663879"/>
    </source>
</evidence>